<evidence type="ECO:0000313" key="3">
    <source>
        <dbReference type="Proteomes" id="UP001172101"/>
    </source>
</evidence>
<reference evidence="2" key="1">
    <citation type="submission" date="2023-06" db="EMBL/GenBank/DDBJ databases">
        <title>Genome-scale phylogeny and comparative genomics of the fungal order Sordariales.</title>
        <authorList>
            <consortium name="Lawrence Berkeley National Laboratory"/>
            <person name="Hensen N."/>
            <person name="Bonometti L."/>
            <person name="Westerberg I."/>
            <person name="Brannstrom I.O."/>
            <person name="Guillou S."/>
            <person name="Cros-Aarteil S."/>
            <person name="Calhoun S."/>
            <person name="Haridas S."/>
            <person name="Kuo A."/>
            <person name="Mondo S."/>
            <person name="Pangilinan J."/>
            <person name="Riley R."/>
            <person name="LaButti K."/>
            <person name="Andreopoulos B."/>
            <person name="Lipzen A."/>
            <person name="Chen C."/>
            <person name="Yanf M."/>
            <person name="Daum C."/>
            <person name="Ng V."/>
            <person name="Clum A."/>
            <person name="Steindorff A."/>
            <person name="Ohm R."/>
            <person name="Martin F."/>
            <person name="Silar P."/>
            <person name="Natvig D."/>
            <person name="Lalanne C."/>
            <person name="Gautier V."/>
            <person name="Ament-velasquez S.L."/>
            <person name="Kruys A."/>
            <person name="Hutchinson M.I."/>
            <person name="Powell A.J."/>
            <person name="Barry K."/>
            <person name="Miller A.N."/>
            <person name="Grigoriev I.V."/>
            <person name="Debuchy R."/>
            <person name="Gladieux P."/>
            <person name="Thoren M.H."/>
            <person name="Johannesson H."/>
        </authorList>
    </citation>
    <scope>NUCLEOTIDE SEQUENCE</scope>
    <source>
        <strain evidence="2">SMH2392-1A</strain>
    </source>
</reference>
<name>A0AA40ATC8_9PEZI</name>
<dbReference type="Proteomes" id="UP001172101">
    <property type="component" value="Unassembled WGS sequence"/>
</dbReference>
<proteinExistence type="predicted"/>
<dbReference type="EMBL" id="JAUIRO010000003">
    <property type="protein sequence ID" value="KAK0721652.1"/>
    <property type="molecule type" value="Genomic_DNA"/>
</dbReference>
<accession>A0AA40ATC8</accession>
<keyword evidence="1" id="KW-0732">Signal</keyword>
<protein>
    <submittedName>
        <fullName evidence="2">Uncharacterized protein</fullName>
    </submittedName>
</protein>
<feature type="chain" id="PRO_5041350420" evidence="1">
    <location>
        <begin position="21"/>
        <end position="121"/>
    </location>
</feature>
<comment type="caution">
    <text evidence="2">The sequence shown here is derived from an EMBL/GenBank/DDBJ whole genome shotgun (WGS) entry which is preliminary data.</text>
</comment>
<gene>
    <name evidence="2" type="ORF">B0T26DRAFT_869921</name>
</gene>
<dbReference type="GeneID" id="85331169"/>
<evidence type="ECO:0000313" key="2">
    <source>
        <dbReference type="EMBL" id="KAK0721652.1"/>
    </source>
</evidence>
<feature type="signal peptide" evidence="1">
    <location>
        <begin position="1"/>
        <end position="20"/>
    </location>
</feature>
<dbReference type="AlphaFoldDB" id="A0AA40ATC8"/>
<evidence type="ECO:0000256" key="1">
    <source>
        <dbReference type="SAM" id="SignalP"/>
    </source>
</evidence>
<dbReference type="RefSeq" id="XP_060297576.1">
    <property type="nucleotide sequence ID" value="XM_060447899.1"/>
</dbReference>
<sequence>MRLAIVFSTVISAAAVLVQASPAQNDAAVADYIIKWCQNANYQGTCVETRRGVVGKCYNVDAANVGKLGSVQHDPGLTCYYYSKAACDGSFAAQAQNTTTLPPGNQIKSWMCDLTSQLSPP</sequence>
<organism evidence="2 3">
    <name type="scientific">Lasiosphaeria miniovina</name>
    <dbReference type="NCBI Taxonomy" id="1954250"/>
    <lineage>
        <taxon>Eukaryota</taxon>
        <taxon>Fungi</taxon>
        <taxon>Dikarya</taxon>
        <taxon>Ascomycota</taxon>
        <taxon>Pezizomycotina</taxon>
        <taxon>Sordariomycetes</taxon>
        <taxon>Sordariomycetidae</taxon>
        <taxon>Sordariales</taxon>
        <taxon>Lasiosphaeriaceae</taxon>
        <taxon>Lasiosphaeria</taxon>
    </lineage>
</organism>
<keyword evidence="3" id="KW-1185">Reference proteome</keyword>